<gene>
    <name evidence="13" type="ORF">EHQ64_00935</name>
</gene>
<comment type="catalytic activity">
    <reaction evidence="1">
        <text>2 a mycocerosyl-[mycocerosic acid synthase] + a phthiocerol = a dimycocerosyl phthiocerol + 2 holo-[mycocerosic acid synthase].</text>
        <dbReference type="EC" id="2.3.1.282"/>
    </reaction>
</comment>
<dbReference type="OrthoDB" id="344398at2"/>
<reference evidence="13" key="1">
    <citation type="journal article" date="2019" name="PLoS Negl. Trop. Dis.">
        <title>Revisiting the worldwide diversity of Leptospira species in the environment.</title>
        <authorList>
            <person name="Vincent A.T."/>
            <person name="Schiettekatte O."/>
            <person name="Bourhy P."/>
            <person name="Veyrier F.J."/>
            <person name="Picardeau M."/>
        </authorList>
    </citation>
    <scope>NUCLEOTIDE SEQUENCE [LARGE SCALE GENOMIC DNA]</scope>
    <source>
        <strain evidence="13">201702455</strain>
    </source>
</reference>
<accession>A0A4R9KCP9</accession>
<evidence type="ECO:0000256" key="2">
    <source>
        <dbReference type="ARBA" id="ARBA00000625"/>
    </source>
</evidence>
<proteinExistence type="inferred from homology"/>
<keyword evidence="14" id="KW-1185">Reference proteome</keyword>
<dbReference type="RefSeq" id="WP_135647637.1">
    <property type="nucleotide sequence ID" value="NZ_RQGF01000006.1"/>
</dbReference>
<organism evidence="13 14">
    <name type="scientific">Leptospira sarikeiensis</name>
    <dbReference type="NCBI Taxonomy" id="2484943"/>
    <lineage>
        <taxon>Bacteria</taxon>
        <taxon>Pseudomonadati</taxon>
        <taxon>Spirochaetota</taxon>
        <taxon>Spirochaetia</taxon>
        <taxon>Leptospirales</taxon>
        <taxon>Leptospiraceae</taxon>
        <taxon>Leptospira</taxon>
    </lineage>
</organism>
<dbReference type="EC" id="2.3.1.282" evidence="5"/>
<evidence type="ECO:0000256" key="8">
    <source>
        <dbReference type="ARBA" id="ARBA00023315"/>
    </source>
</evidence>
<evidence type="ECO:0000256" key="5">
    <source>
        <dbReference type="ARBA" id="ARBA00012866"/>
    </source>
</evidence>
<comment type="catalytic activity">
    <reaction evidence="2">
        <text>2 a mycocerosyl-[mycocerosic acid synthase] + a phenolphthiocerol = a dimycocerosyl phenolphthiocerol + 2 holo-[mycocerosic acid synthase].</text>
        <dbReference type="EC" id="2.3.1.282"/>
    </reaction>
</comment>
<evidence type="ECO:0000256" key="6">
    <source>
        <dbReference type="ARBA" id="ARBA00013449"/>
    </source>
</evidence>
<evidence type="ECO:0000256" key="9">
    <source>
        <dbReference type="ARBA" id="ARBA00030465"/>
    </source>
</evidence>
<evidence type="ECO:0000256" key="3">
    <source>
        <dbReference type="ARBA" id="ARBA00001907"/>
    </source>
</evidence>
<dbReference type="AlphaFoldDB" id="A0A4R9KCP9"/>
<dbReference type="PANTHER" id="PTHR28037:SF1">
    <property type="entry name" value="ALCOHOL O-ACETYLTRANSFERASE 1-RELATED"/>
    <property type="match status" value="1"/>
</dbReference>
<name>A0A4R9KCP9_9LEPT</name>
<evidence type="ECO:0000259" key="12">
    <source>
        <dbReference type="Pfam" id="PF16911"/>
    </source>
</evidence>
<sequence length="432" mass="49321">MQNIQESEKSQGQFIRSLDQAEANFWLYDQASSMNFCVMAEGEGNFSEDNLRKGLDIVQSKHALAKVQILKQVGQDSHLYFATSDKKIQIQKEVYSPDWKSKFAKETIKLFTLDDSPLIRVLFYESDHSKFAVGIIFHHSIADGRSGCRFLLDVLKASVGETLENSKAAMEYSSLMDLYPAEELYKSGPKPDKPLSIPQFVRKKGEQDPEIISFYLEEDELNSLIQSSKERRISLHGILGAVQVTALSEFFTKYQEGLLYLSTPADLRPHLSHPIPDSALGLYISLFTTPVNIRDSFDSKAKLIMNDVRTRIGRREGRAFYELLPPSEQFLEREDGLKIFLSLMSRNPQSSVLSNVGIIQGFESDEIRIQELSFTVHPALTQTVFTTVTTFENRMIININYDKARWEKKDMDRFADSFRKNLLANTNTKKSF</sequence>
<dbReference type="GO" id="GO:0016746">
    <property type="term" value="F:acyltransferase activity"/>
    <property type="evidence" value="ECO:0007669"/>
    <property type="project" value="UniProtKB-KW"/>
</dbReference>
<comment type="caution">
    <text evidence="13">The sequence shown here is derived from an EMBL/GenBank/DDBJ whole genome shotgun (WGS) entry which is preliminary data.</text>
</comment>
<evidence type="ECO:0000256" key="11">
    <source>
        <dbReference type="ARBA" id="ARBA00033407"/>
    </source>
</evidence>
<dbReference type="Pfam" id="PF16911">
    <property type="entry name" value="PapA_C"/>
    <property type="match status" value="1"/>
</dbReference>
<evidence type="ECO:0000256" key="4">
    <source>
        <dbReference type="ARBA" id="ARBA00006558"/>
    </source>
</evidence>
<evidence type="ECO:0000256" key="1">
    <source>
        <dbReference type="ARBA" id="ARBA00000026"/>
    </source>
</evidence>
<dbReference type="EMBL" id="RQGF01000006">
    <property type="protein sequence ID" value="TGL64864.1"/>
    <property type="molecule type" value="Genomic_DNA"/>
</dbReference>
<keyword evidence="7" id="KW-0808">Transferase</keyword>
<comment type="similarity">
    <text evidence="4">Belongs to the acyltransferase PapA5 family.</text>
</comment>
<evidence type="ECO:0000313" key="14">
    <source>
        <dbReference type="Proteomes" id="UP000297762"/>
    </source>
</evidence>
<protein>
    <recommendedName>
        <fullName evidence="6">Phthiocerol/phthiodiolone dimycocerosyl transferase</fullName>
        <ecNumber evidence="5">2.3.1.282</ecNumber>
    </recommendedName>
    <alternativeName>
        <fullName evidence="11">Acyltransferase PapA5</fullName>
    </alternativeName>
    <alternativeName>
        <fullName evidence="9">Phthiocerol/phthiodiolone O-acyltransferase</fullName>
    </alternativeName>
    <alternativeName>
        <fullName evidence="10">Polyketide synthase-associated protein A5</fullName>
    </alternativeName>
</protein>
<dbReference type="Proteomes" id="UP000297762">
    <property type="component" value="Unassembled WGS sequence"/>
</dbReference>
<dbReference type="Gene3D" id="3.30.559.30">
    <property type="entry name" value="Nonribosomal peptide synthetase, condensation domain"/>
    <property type="match status" value="1"/>
</dbReference>
<dbReference type="InterPro" id="IPR023213">
    <property type="entry name" value="CAT-like_dom_sf"/>
</dbReference>
<evidence type="ECO:0000256" key="7">
    <source>
        <dbReference type="ARBA" id="ARBA00022679"/>
    </source>
</evidence>
<comment type="catalytic activity">
    <reaction evidence="3">
        <text>2 a mycocerosyl-[mycocerosic acid synthase] + a phthiodiolone = a dimycocerosyl phthiodiolone + 2 holo-[mycocerosic acid synthase].</text>
        <dbReference type="EC" id="2.3.1.282"/>
    </reaction>
</comment>
<dbReference type="PANTHER" id="PTHR28037">
    <property type="entry name" value="ALCOHOL O-ACETYLTRANSFERASE 1-RELATED"/>
    <property type="match status" value="1"/>
</dbReference>
<dbReference type="InterPro" id="IPR052058">
    <property type="entry name" value="Alcohol_O-acetyltransferase"/>
</dbReference>
<dbReference type="InterPro" id="IPR031641">
    <property type="entry name" value="PapA_C"/>
</dbReference>
<dbReference type="SUPFAM" id="SSF52777">
    <property type="entry name" value="CoA-dependent acyltransferases"/>
    <property type="match status" value="2"/>
</dbReference>
<keyword evidence="8" id="KW-0012">Acyltransferase</keyword>
<dbReference type="Gene3D" id="3.30.559.10">
    <property type="entry name" value="Chloramphenicol acetyltransferase-like domain"/>
    <property type="match status" value="1"/>
</dbReference>
<evidence type="ECO:0000256" key="10">
    <source>
        <dbReference type="ARBA" id="ARBA00032317"/>
    </source>
</evidence>
<feature type="domain" description="Phthiocerol/phthiodiolone dimycocerosyl transferase C-terminal" evidence="12">
    <location>
        <begin position="214"/>
        <end position="397"/>
    </location>
</feature>
<evidence type="ECO:0000313" key="13">
    <source>
        <dbReference type="EMBL" id="TGL64864.1"/>
    </source>
</evidence>